<keyword evidence="5" id="KW-1185">Reference proteome</keyword>
<protein>
    <submittedName>
        <fullName evidence="4">Transcriptional regulator, TetR family</fullName>
    </submittedName>
</protein>
<dbReference type="eggNOG" id="COG1309">
    <property type="taxonomic scope" value="Bacteria"/>
</dbReference>
<dbReference type="KEGG" id="ols:Olsu_0655"/>
<dbReference type="GeneID" id="78512074"/>
<keyword evidence="1 2" id="KW-0238">DNA-binding</keyword>
<dbReference type="InterPro" id="IPR001647">
    <property type="entry name" value="HTH_TetR"/>
</dbReference>
<feature type="domain" description="HTH tetR-type" evidence="3">
    <location>
        <begin position="9"/>
        <end position="72"/>
    </location>
</feature>
<dbReference type="PATRIC" id="fig|633147.7.peg.897"/>
<evidence type="ECO:0000259" key="3">
    <source>
        <dbReference type="PROSITE" id="PS50977"/>
    </source>
</evidence>
<dbReference type="HOGENOM" id="CLU_1276555_0_0_11"/>
<organism evidence="4 5">
    <name type="scientific">Olsenella uli (strain ATCC 49627 / DSM 7084 / CCUG 31166 / CIP 109912 / JCM 12494 / LMG 11480 / NCIMB 702895 / VPI D76D-27C)</name>
    <name type="common">Lactobacillus uli</name>
    <dbReference type="NCBI Taxonomy" id="633147"/>
    <lineage>
        <taxon>Bacteria</taxon>
        <taxon>Bacillati</taxon>
        <taxon>Actinomycetota</taxon>
        <taxon>Coriobacteriia</taxon>
        <taxon>Coriobacteriales</taxon>
        <taxon>Atopobiaceae</taxon>
        <taxon>Olsenella</taxon>
    </lineage>
</organism>
<dbReference type="PROSITE" id="PS50977">
    <property type="entry name" value="HTH_TETR_2"/>
    <property type="match status" value="1"/>
</dbReference>
<reference evidence="4 5" key="1">
    <citation type="journal article" date="2010" name="Stand. Genomic Sci.">
        <title>Complete genome sequence of Olsenella uli type strain (VPI D76D-27C).</title>
        <authorList>
            <person name="Goker M."/>
            <person name="Held B."/>
            <person name="Lucas S."/>
            <person name="Nolan M."/>
            <person name="Yasawong M."/>
            <person name="Glavina Del Rio T."/>
            <person name="Tice H."/>
            <person name="Cheng J.F."/>
            <person name="Bruce D."/>
            <person name="Detter J.C."/>
            <person name="Tapia R."/>
            <person name="Han C."/>
            <person name="Goodwin L."/>
            <person name="Pitluck S."/>
            <person name="Liolios K."/>
            <person name="Ivanova N."/>
            <person name="Mavromatis K."/>
            <person name="Mikhailova N."/>
            <person name="Pati A."/>
            <person name="Chen A."/>
            <person name="Palaniappan K."/>
            <person name="Land M."/>
            <person name="Hauser L."/>
            <person name="Chang Y.J."/>
            <person name="Jeffries C.D."/>
            <person name="Rohde M."/>
            <person name="Sikorski J."/>
            <person name="Pukall R."/>
            <person name="Woyke T."/>
            <person name="Bristow J."/>
            <person name="Eisen J.A."/>
            <person name="Markowitz V."/>
            <person name="Hugenholtz P."/>
            <person name="Kyrpides N.C."/>
            <person name="Klenk H.P."/>
            <person name="Lapidus A."/>
        </authorList>
    </citation>
    <scope>NUCLEOTIDE SEQUENCE [LARGE SCALE GENOMIC DNA]</scope>
    <source>
        <strain evidence="5">ATCC 49627 / DSM 7084 / CIP 109912 / JCM 12494 / NCIMB 702895 / VPI D76D-27C</strain>
    </source>
</reference>
<dbReference type="Pfam" id="PF00440">
    <property type="entry name" value="TetR_N"/>
    <property type="match status" value="1"/>
</dbReference>
<evidence type="ECO:0000313" key="4">
    <source>
        <dbReference type="EMBL" id="ADK67769.1"/>
    </source>
</evidence>
<feature type="DNA-binding region" description="H-T-H motif" evidence="2">
    <location>
        <begin position="35"/>
        <end position="54"/>
    </location>
</feature>
<evidence type="ECO:0000256" key="2">
    <source>
        <dbReference type="PROSITE-ProRule" id="PRU00335"/>
    </source>
</evidence>
<dbReference type="Gene3D" id="1.10.357.10">
    <property type="entry name" value="Tetracycline Repressor, domain 2"/>
    <property type="match status" value="1"/>
</dbReference>
<evidence type="ECO:0000313" key="5">
    <source>
        <dbReference type="Proteomes" id="UP000000333"/>
    </source>
</evidence>
<dbReference type="SUPFAM" id="SSF46689">
    <property type="entry name" value="Homeodomain-like"/>
    <property type="match status" value="1"/>
</dbReference>
<dbReference type="STRING" id="633147.Olsu_0655"/>
<dbReference type="OrthoDB" id="9816296at2"/>
<gene>
    <name evidence="4" type="ordered locus">Olsu_0655</name>
</gene>
<dbReference type="GO" id="GO:0003677">
    <property type="term" value="F:DNA binding"/>
    <property type="evidence" value="ECO:0007669"/>
    <property type="project" value="UniProtKB-UniRule"/>
</dbReference>
<proteinExistence type="predicted"/>
<dbReference type="AlphaFoldDB" id="E1QZF5"/>
<dbReference type="InterPro" id="IPR050624">
    <property type="entry name" value="HTH-type_Tx_Regulator"/>
</dbReference>
<accession>E1QZF5</accession>
<dbReference type="InterPro" id="IPR009057">
    <property type="entry name" value="Homeodomain-like_sf"/>
</dbReference>
<sequence length="216" mass="23901">MARTRRNPESRRSELIDAATKLFFSRGYTATSIRDILDAVDDRTASPSVFYYYFESKEAIYQAVLQRYTDRYLQGISAAAAEHADDPDGLMACIACLFMGTLAADGHGDEAVASPGNLLFSLRLKADLTRRFIEVWELFIRAKGWCGTDDEDVHQAAVFIAGGIGEMVFDFGYVRGKEGGDPAALMDRMVDFCGGVLGVGDADRERYRRIAHGQLD</sequence>
<dbReference type="PANTHER" id="PTHR43479:SF11">
    <property type="entry name" value="ACREF_ENVCD OPERON REPRESSOR-RELATED"/>
    <property type="match status" value="1"/>
</dbReference>
<name>E1QZF5_OLSUV</name>
<dbReference type="RefSeq" id="WP_013251521.1">
    <property type="nucleotide sequence ID" value="NC_014363.1"/>
</dbReference>
<dbReference type="Proteomes" id="UP000000333">
    <property type="component" value="Chromosome"/>
</dbReference>
<evidence type="ECO:0000256" key="1">
    <source>
        <dbReference type="ARBA" id="ARBA00023125"/>
    </source>
</evidence>
<dbReference type="PANTHER" id="PTHR43479">
    <property type="entry name" value="ACREF/ENVCD OPERON REPRESSOR-RELATED"/>
    <property type="match status" value="1"/>
</dbReference>
<dbReference type="EMBL" id="CP002106">
    <property type="protein sequence ID" value="ADK67769.1"/>
    <property type="molecule type" value="Genomic_DNA"/>
</dbReference>